<dbReference type="AlphaFoldDB" id="A0A9D1LPH2"/>
<gene>
    <name evidence="4" type="ORF">IAC59_00130</name>
</gene>
<dbReference type="InterPro" id="IPR002491">
    <property type="entry name" value="ABC_transptr_periplasmic_BD"/>
</dbReference>
<name>A0A9D1LPH2_9FIRM</name>
<dbReference type="PANTHER" id="PTHR30535:SF34">
    <property type="entry name" value="MOLYBDATE-BINDING PROTEIN MOLA"/>
    <property type="match status" value="1"/>
</dbReference>
<dbReference type="PANTHER" id="PTHR30535">
    <property type="entry name" value="VITAMIN B12-BINDING PROTEIN"/>
    <property type="match status" value="1"/>
</dbReference>
<feature type="signal peptide" evidence="2">
    <location>
        <begin position="1"/>
        <end position="22"/>
    </location>
</feature>
<evidence type="ECO:0000259" key="3">
    <source>
        <dbReference type="PROSITE" id="PS50983"/>
    </source>
</evidence>
<dbReference type="Gene3D" id="3.40.50.1980">
    <property type="entry name" value="Nitrogenase molybdenum iron protein domain"/>
    <property type="match status" value="2"/>
</dbReference>
<dbReference type="PROSITE" id="PS50983">
    <property type="entry name" value="FE_B12_PBP"/>
    <property type="match status" value="1"/>
</dbReference>
<sequence>MKKLIAVLLVLVLALCALPAMADESTEAATVTQTPVEEFGGLTYTGSMELDYANQFRVDYYEGGYSLITLVDGVQVLVVPEGASTPEGLSENVIVVNQPLTDMLISSTPTTSLINAIGRLDTIKYTTNDLDSWYIDEVKAAMEAGEITYIGSYKEPDFEVLAAEPPMFSVFSTMLDSVPDVADKLDELGIKYIRDYATYENHPLARVEWVKLYGALLGEEEAAQAAYDEQKQMVESLGESQTGKTCVMFYITSKGTLHVRNGSDYMARMLELAGGEYALSDFNPDQTGAEQMEMEEFYSRAADADYIIYIWSLGGKPETLADFTAKWELLSEFKAVKDGNVFCTTPDYFQITNTLGDMIVDMNTMLTGSDAPMEYLFKLQ</sequence>
<reference evidence="4" key="2">
    <citation type="journal article" date="2021" name="PeerJ">
        <title>Extensive microbial diversity within the chicken gut microbiome revealed by metagenomics and culture.</title>
        <authorList>
            <person name="Gilroy R."/>
            <person name="Ravi A."/>
            <person name="Getino M."/>
            <person name="Pursley I."/>
            <person name="Horton D.L."/>
            <person name="Alikhan N.F."/>
            <person name="Baker D."/>
            <person name="Gharbi K."/>
            <person name="Hall N."/>
            <person name="Watson M."/>
            <person name="Adriaenssens E.M."/>
            <person name="Foster-Nyarko E."/>
            <person name="Jarju S."/>
            <person name="Secka A."/>
            <person name="Antonio M."/>
            <person name="Oren A."/>
            <person name="Chaudhuri R.R."/>
            <person name="La Ragione R."/>
            <person name="Hildebrand F."/>
            <person name="Pallen M.J."/>
        </authorList>
    </citation>
    <scope>NUCLEOTIDE SEQUENCE</scope>
    <source>
        <strain evidence="4">ChiSxjej2B14-8506</strain>
    </source>
</reference>
<evidence type="ECO:0000313" key="5">
    <source>
        <dbReference type="Proteomes" id="UP000824123"/>
    </source>
</evidence>
<comment type="caution">
    <text evidence="4">The sequence shown here is derived from an EMBL/GenBank/DDBJ whole genome shotgun (WGS) entry which is preliminary data.</text>
</comment>
<organism evidence="4 5">
    <name type="scientific">Candidatus Fimadaptatus faecigallinarum</name>
    <dbReference type="NCBI Taxonomy" id="2840814"/>
    <lineage>
        <taxon>Bacteria</taxon>
        <taxon>Bacillati</taxon>
        <taxon>Bacillota</taxon>
        <taxon>Clostridia</taxon>
        <taxon>Eubacteriales</taxon>
        <taxon>Candidatus Fimadaptatus</taxon>
    </lineage>
</organism>
<comment type="similarity">
    <text evidence="1">Belongs to the bacterial solute-binding protein 8 family.</text>
</comment>
<dbReference type="SUPFAM" id="SSF53807">
    <property type="entry name" value="Helical backbone' metal receptor"/>
    <property type="match status" value="1"/>
</dbReference>
<feature type="domain" description="Fe/B12 periplasmic-binding" evidence="3">
    <location>
        <begin position="92"/>
        <end position="380"/>
    </location>
</feature>
<proteinExistence type="inferred from homology"/>
<evidence type="ECO:0000256" key="2">
    <source>
        <dbReference type="SAM" id="SignalP"/>
    </source>
</evidence>
<keyword evidence="2" id="KW-0732">Signal</keyword>
<evidence type="ECO:0000313" key="4">
    <source>
        <dbReference type="EMBL" id="HIU45648.1"/>
    </source>
</evidence>
<accession>A0A9D1LPH2</accession>
<dbReference type="Pfam" id="PF01497">
    <property type="entry name" value="Peripla_BP_2"/>
    <property type="match status" value="1"/>
</dbReference>
<reference evidence="4" key="1">
    <citation type="submission" date="2020-10" db="EMBL/GenBank/DDBJ databases">
        <authorList>
            <person name="Gilroy R."/>
        </authorList>
    </citation>
    <scope>NUCLEOTIDE SEQUENCE</scope>
    <source>
        <strain evidence="4">ChiSxjej2B14-8506</strain>
    </source>
</reference>
<evidence type="ECO:0000256" key="1">
    <source>
        <dbReference type="ARBA" id="ARBA00008814"/>
    </source>
</evidence>
<dbReference type="EMBL" id="DVNK01000001">
    <property type="protein sequence ID" value="HIU45648.1"/>
    <property type="molecule type" value="Genomic_DNA"/>
</dbReference>
<feature type="chain" id="PRO_5039226240" evidence="2">
    <location>
        <begin position="23"/>
        <end position="380"/>
    </location>
</feature>
<dbReference type="Proteomes" id="UP000824123">
    <property type="component" value="Unassembled WGS sequence"/>
</dbReference>
<protein>
    <submittedName>
        <fullName evidence="4">ABC transporter substrate-binding protein</fullName>
    </submittedName>
</protein>
<dbReference type="InterPro" id="IPR050902">
    <property type="entry name" value="ABC_Transporter_SBP"/>
</dbReference>